<dbReference type="InterPro" id="IPR057538">
    <property type="entry name" value="RXYLT1_C"/>
</dbReference>
<evidence type="ECO:0000259" key="1">
    <source>
        <dbReference type="Pfam" id="PF24785"/>
    </source>
</evidence>
<dbReference type="EMBL" id="JXSL01000027">
    <property type="protein sequence ID" value="KIL98708.1"/>
    <property type="molecule type" value="Genomic_DNA"/>
</dbReference>
<evidence type="ECO:0000313" key="3">
    <source>
        <dbReference type="Proteomes" id="UP000031971"/>
    </source>
</evidence>
<evidence type="ECO:0000313" key="2">
    <source>
        <dbReference type="EMBL" id="KIL98708.1"/>
    </source>
</evidence>
<feature type="domain" description="RXYLT1 C-terminal" evidence="1">
    <location>
        <begin position="173"/>
        <end position="286"/>
    </location>
</feature>
<dbReference type="Proteomes" id="UP000031971">
    <property type="component" value="Unassembled WGS sequence"/>
</dbReference>
<keyword evidence="3" id="KW-1185">Reference proteome</keyword>
<name>A0A0C2YUB3_PARME</name>
<gene>
    <name evidence="2" type="ORF">CCC_02158</name>
</gene>
<reference evidence="2 3" key="1">
    <citation type="submission" date="2015-01" db="EMBL/GenBank/DDBJ databases">
        <title>Genome Sequence of Magnetospirillum magnetotacticum Strain MS-1.</title>
        <authorList>
            <person name="Marinov G.K."/>
            <person name="Smalley M.D."/>
            <person name="DeSalvo G."/>
        </authorList>
    </citation>
    <scope>NUCLEOTIDE SEQUENCE [LARGE SCALE GENOMIC DNA]</scope>
    <source>
        <strain evidence="2 3">MS-1</strain>
    </source>
</reference>
<protein>
    <recommendedName>
        <fullName evidence="1">RXYLT1 C-terminal domain-containing protein</fullName>
    </recommendedName>
</protein>
<accession>A0A0C2YUB3</accession>
<dbReference type="Pfam" id="PF24785">
    <property type="entry name" value="RXYLT1_C"/>
    <property type="match status" value="1"/>
</dbReference>
<organism evidence="2 3">
    <name type="scientific">Paramagnetospirillum magnetotacticum MS-1</name>
    <dbReference type="NCBI Taxonomy" id="272627"/>
    <lineage>
        <taxon>Bacteria</taxon>
        <taxon>Pseudomonadati</taxon>
        <taxon>Pseudomonadota</taxon>
        <taxon>Alphaproteobacteria</taxon>
        <taxon>Rhodospirillales</taxon>
        <taxon>Magnetospirillaceae</taxon>
        <taxon>Paramagnetospirillum</taxon>
    </lineage>
</organism>
<dbReference type="AlphaFoldDB" id="A0A0C2YUB3"/>
<comment type="caution">
    <text evidence="2">The sequence shown here is derived from an EMBL/GenBank/DDBJ whole genome shotgun (WGS) entry which is preliminary data.</text>
</comment>
<sequence>MYDFIMETGFILDVLLSKVDVPVRVVLGEPGQQLQAMDDVLIIDFENRLSPVVNSFAAAPFRNVGVLHMADETLSADCSYYPKVDYVLRNYWRPEALEIAPGSRCQGAIWVPNGYRTGVGPCRADALLPFGLRSHQMSFVGRTPPELTDRLKMMEVIRAHALPARLETSLKFGGEFSPHAYRALMENTRFALVPTGNSVETIRLYDALETGAIPICLDAPFLHDERTAGGIPAVILNSWDELPLWWKTVEAEPERYARLQTEVIAWWSAFKSRQAQRVATLINGAFARSAG</sequence>
<proteinExistence type="predicted"/>